<dbReference type="EMBL" id="DXHQ01000099">
    <property type="protein sequence ID" value="HIW09389.1"/>
    <property type="molecule type" value="Genomic_DNA"/>
</dbReference>
<protein>
    <submittedName>
        <fullName evidence="1">S24/S26 family peptidase</fullName>
    </submittedName>
</protein>
<reference evidence="1" key="1">
    <citation type="journal article" date="2021" name="PeerJ">
        <title>Extensive microbial diversity within the chicken gut microbiome revealed by metagenomics and culture.</title>
        <authorList>
            <person name="Gilroy R."/>
            <person name="Ravi A."/>
            <person name="Getino M."/>
            <person name="Pursley I."/>
            <person name="Horton D.L."/>
            <person name="Alikhan N.F."/>
            <person name="Baker D."/>
            <person name="Gharbi K."/>
            <person name="Hall N."/>
            <person name="Watson M."/>
            <person name="Adriaenssens E.M."/>
            <person name="Foster-Nyarko E."/>
            <person name="Jarju S."/>
            <person name="Secka A."/>
            <person name="Antonio M."/>
            <person name="Oren A."/>
            <person name="Chaudhuri R.R."/>
            <person name="La Ragione R."/>
            <person name="Hildebrand F."/>
            <person name="Pallen M.J."/>
        </authorList>
    </citation>
    <scope>NUCLEOTIDE SEQUENCE</scope>
    <source>
        <strain evidence="1">ChiHcolR34-3080</strain>
    </source>
</reference>
<gene>
    <name evidence="1" type="ORF">H9890_08345</name>
</gene>
<proteinExistence type="predicted"/>
<organism evidence="1 2">
    <name type="scientific">Candidatus Faecalibacterium intestinigallinarum</name>
    <dbReference type="NCBI Taxonomy" id="2838581"/>
    <lineage>
        <taxon>Bacteria</taxon>
        <taxon>Bacillati</taxon>
        <taxon>Bacillota</taxon>
        <taxon>Clostridia</taxon>
        <taxon>Eubacteriales</taxon>
        <taxon>Oscillospiraceae</taxon>
        <taxon>Faecalibacterium</taxon>
    </lineage>
</organism>
<dbReference type="CDD" id="cd06462">
    <property type="entry name" value="Peptidase_S24_S26"/>
    <property type="match status" value="1"/>
</dbReference>
<dbReference type="Proteomes" id="UP000823933">
    <property type="component" value="Unassembled WGS sequence"/>
</dbReference>
<reference evidence="1" key="2">
    <citation type="submission" date="2021-04" db="EMBL/GenBank/DDBJ databases">
        <authorList>
            <person name="Gilroy R."/>
        </authorList>
    </citation>
    <scope>NUCLEOTIDE SEQUENCE</scope>
    <source>
        <strain evidence="1">ChiHcolR34-3080</strain>
    </source>
</reference>
<evidence type="ECO:0000313" key="2">
    <source>
        <dbReference type="Proteomes" id="UP000823933"/>
    </source>
</evidence>
<comment type="caution">
    <text evidence="1">The sequence shown here is derived from an EMBL/GenBank/DDBJ whole genome shotgun (WGS) entry which is preliminary data.</text>
</comment>
<dbReference type="AlphaFoldDB" id="A0A9D1QB66"/>
<accession>A0A9D1QB66</accession>
<sequence>MQHRTIEEELAVSGRALSYTVGVSMEPLLHNRRSTVVIERPRGALKPGDVALYKNAQGDYVLHRVVGTAAGGYVIRGDNCFWKETVPPEKIIGVMAGYYADEGEQYTPCGSPADLRYRRSLPLRFAKIWLRAFPGRAKRKLKRMLRK</sequence>
<evidence type="ECO:0000313" key="1">
    <source>
        <dbReference type="EMBL" id="HIW09389.1"/>
    </source>
</evidence>
<name>A0A9D1QB66_9FIRM</name>